<dbReference type="CDD" id="cd02243">
    <property type="entry name" value="cupin_11S_legumin_C"/>
    <property type="match status" value="1"/>
</dbReference>
<dbReference type="PANTHER" id="PTHR31189:SF76">
    <property type="entry name" value="11S GLOBULIN SUBUNIT BETA-LIKE"/>
    <property type="match status" value="1"/>
</dbReference>
<dbReference type="Pfam" id="PF00190">
    <property type="entry name" value="Cupin_1"/>
    <property type="match status" value="1"/>
</dbReference>
<dbReference type="Proteomes" id="UP001604277">
    <property type="component" value="Unassembled WGS sequence"/>
</dbReference>
<dbReference type="SUPFAM" id="SSF51182">
    <property type="entry name" value="RmlC-like cupins"/>
    <property type="match status" value="1"/>
</dbReference>
<evidence type="ECO:0000256" key="4">
    <source>
        <dbReference type="ARBA" id="ARBA00023157"/>
    </source>
</evidence>
<dbReference type="EMBL" id="JBFOLJ010000019">
    <property type="protein sequence ID" value="KAL2463582.1"/>
    <property type="molecule type" value="Genomic_DNA"/>
</dbReference>
<evidence type="ECO:0000313" key="7">
    <source>
        <dbReference type="Proteomes" id="UP001604277"/>
    </source>
</evidence>
<accession>A0ABD1PIW4</accession>
<dbReference type="InterPro" id="IPR014710">
    <property type="entry name" value="RmlC-like_jellyroll"/>
</dbReference>
<gene>
    <name evidence="6" type="ORF">Fot_53238</name>
</gene>
<feature type="domain" description="Cupin type-1" evidence="5">
    <location>
        <begin position="1"/>
        <end position="103"/>
    </location>
</feature>
<dbReference type="InterPro" id="IPR006044">
    <property type="entry name" value="11S_seedstore_pln"/>
</dbReference>
<dbReference type="InterPro" id="IPR006045">
    <property type="entry name" value="Cupin_1"/>
</dbReference>
<dbReference type="InterPro" id="IPR050253">
    <property type="entry name" value="Seed_Storage-Functional"/>
</dbReference>
<dbReference type="InterPro" id="IPR011051">
    <property type="entry name" value="RmlC_Cupin_sf"/>
</dbReference>
<keyword evidence="7" id="KW-1185">Reference proteome</keyword>
<dbReference type="SMART" id="SM00835">
    <property type="entry name" value="Cupin_1"/>
    <property type="match status" value="1"/>
</dbReference>
<dbReference type="GO" id="GO:0045735">
    <property type="term" value="F:nutrient reservoir activity"/>
    <property type="evidence" value="ECO:0007669"/>
    <property type="project" value="UniProtKB-KW"/>
</dbReference>
<protein>
    <submittedName>
        <fullName evidence="6">12S seed storage protein CRA1</fullName>
    </submittedName>
</protein>
<evidence type="ECO:0000256" key="3">
    <source>
        <dbReference type="ARBA" id="ARBA00023129"/>
    </source>
</evidence>
<keyword evidence="2" id="KW-0758">Storage protein</keyword>
<comment type="similarity">
    <text evidence="1">Belongs to the 11S seed storage protein (globulins) family.</text>
</comment>
<proteinExistence type="inferred from homology"/>
<comment type="caution">
    <text evidence="6">The sequence shown here is derived from an EMBL/GenBank/DDBJ whole genome shotgun (WGS) entry which is preliminary data.</text>
</comment>
<dbReference type="AlphaFoldDB" id="A0ABD1PIW4"/>
<sequence>MAPHWHVNAHSMIYITQGSSRFQVANHQGKLVFDGEVKEGQIILVPQNFVVLKKAGKQGCEWVAFKTNDNAMTTFVAGRLSAIRAMPVEVLMNSYQISRNDAKKLKYSREELGLFGSKSRTEGPRAI</sequence>
<keyword evidence="3" id="KW-0708">Seed storage protein</keyword>
<evidence type="ECO:0000256" key="1">
    <source>
        <dbReference type="ARBA" id="ARBA00007178"/>
    </source>
</evidence>
<organism evidence="6 7">
    <name type="scientific">Forsythia ovata</name>
    <dbReference type="NCBI Taxonomy" id="205694"/>
    <lineage>
        <taxon>Eukaryota</taxon>
        <taxon>Viridiplantae</taxon>
        <taxon>Streptophyta</taxon>
        <taxon>Embryophyta</taxon>
        <taxon>Tracheophyta</taxon>
        <taxon>Spermatophyta</taxon>
        <taxon>Magnoliopsida</taxon>
        <taxon>eudicotyledons</taxon>
        <taxon>Gunneridae</taxon>
        <taxon>Pentapetalae</taxon>
        <taxon>asterids</taxon>
        <taxon>lamiids</taxon>
        <taxon>Lamiales</taxon>
        <taxon>Oleaceae</taxon>
        <taxon>Forsythieae</taxon>
        <taxon>Forsythia</taxon>
    </lineage>
</organism>
<name>A0ABD1PIW4_9LAMI</name>
<evidence type="ECO:0000256" key="2">
    <source>
        <dbReference type="ARBA" id="ARBA00022761"/>
    </source>
</evidence>
<dbReference type="PANTHER" id="PTHR31189">
    <property type="entry name" value="OS03G0336100 PROTEIN-RELATED"/>
    <property type="match status" value="1"/>
</dbReference>
<evidence type="ECO:0000259" key="5">
    <source>
        <dbReference type="SMART" id="SM00835"/>
    </source>
</evidence>
<evidence type="ECO:0000313" key="6">
    <source>
        <dbReference type="EMBL" id="KAL2463582.1"/>
    </source>
</evidence>
<keyword evidence="4" id="KW-1015">Disulfide bond</keyword>
<dbReference type="PRINTS" id="PR00439">
    <property type="entry name" value="11SGLOBULIN"/>
</dbReference>
<reference evidence="7" key="1">
    <citation type="submission" date="2024-07" db="EMBL/GenBank/DDBJ databases">
        <title>Two chromosome-level genome assemblies of Korean endemic species Abeliophyllum distichum and Forsythia ovata (Oleaceae).</title>
        <authorList>
            <person name="Jang H."/>
        </authorList>
    </citation>
    <scope>NUCLEOTIDE SEQUENCE [LARGE SCALE GENOMIC DNA]</scope>
</reference>
<dbReference type="Gene3D" id="2.60.120.10">
    <property type="entry name" value="Jelly Rolls"/>
    <property type="match status" value="1"/>
</dbReference>